<dbReference type="GO" id="GO:0016887">
    <property type="term" value="F:ATP hydrolysis activity"/>
    <property type="evidence" value="ECO:0007669"/>
    <property type="project" value="RHEA"/>
</dbReference>
<keyword evidence="4 9" id="KW-0067">ATP-binding</keyword>
<comment type="catalytic activity">
    <reaction evidence="6">
        <text>Couples ATP hydrolysis with the unwinding of duplex DNA by translocating in the 3'-5' direction.</text>
        <dbReference type="EC" id="5.6.2.4"/>
    </reaction>
</comment>
<dbReference type="Proteomes" id="UP000199444">
    <property type="component" value="Unassembled WGS sequence"/>
</dbReference>
<keyword evidence="5" id="KW-0413">Isomerase</keyword>
<keyword evidence="12" id="KW-1185">Reference proteome</keyword>
<evidence type="ECO:0000256" key="9">
    <source>
        <dbReference type="PROSITE-ProRule" id="PRU00560"/>
    </source>
</evidence>
<dbReference type="NCBIfam" id="NF041464">
    <property type="entry name" value="HelD_BACSU"/>
    <property type="match status" value="1"/>
</dbReference>
<dbReference type="PROSITE" id="PS51198">
    <property type="entry name" value="UVRD_HELICASE_ATP_BIND"/>
    <property type="match status" value="1"/>
</dbReference>
<organism evidence="11 12">
    <name type="scientific">Virgibacillus salinus</name>
    <dbReference type="NCBI Taxonomy" id="553311"/>
    <lineage>
        <taxon>Bacteria</taxon>
        <taxon>Bacillati</taxon>
        <taxon>Bacillota</taxon>
        <taxon>Bacilli</taxon>
        <taxon>Bacillales</taxon>
        <taxon>Bacillaceae</taxon>
        <taxon>Virgibacillus</taxon>
    </lineage>
</organism>
<evidence type="ECO:0000256" key="5">
    <source>
        <dbReference type="ARBA" id="ARBA00023235"/>
    </source>
</evidence>
<evidence type="ECO:0000256" key="4">
    <source>
        <dbReference type="ARBA" id="ARBA00022840"/>
    </source>
</evidence>
<evidence type="ECO:0000259" key="10">
    <source>
        <dbReference type="PROSITE" id="PS51198"/>
    </source>
</evidence>
<keyword evidence="2 9" id="KW-0378">Hydrolase</keyword>
<dbReference type="EC" id="5.6.2.4" evidence="7"/>
<evidence type="ECO:0000256" key="6">
    <source>
        <dbReference type="ARBA" id="ARBA00034617"/>
    </source>
</evidence>
<evidence type="ECO:0000256" key="1">
    <source>
        <dbReference type="ARBA" id="ARBA00022741"/>
    </source>
</evidence>
<sequence>MNINISNYIISSVIFKVNEKVFKNGVGGMSREAEQHRVNEIINEINNKEETIYKKSAGLKDTIINLRENFWDDVTVNLDEPDDVIETQASVKQQAELLIEREQLHGNMDKELKKLKKLKDSPYFGRIDFIENENENEKIYIGTSSLMDLEEENFLIYDWRAPISSLYYDYAPGKAQYETMDETITGEISLKRQFIIRQSNIISMFDTGLTIGDQLLQQALGDNASTTMKSIVATIQKEQNKIIRNERSDLLIVQGVAGSGKTSAVLQRIAYLMYRFRKELNANNLLLFSPNPLFSSYVANVLPELGEENIQQSTFYDFLEKRIEKGITIESPFSQMEYTLTEMDEKDYDSRLTNMTYKSSLDFKSLLDEYIFQLNYHGIRFRNITLHHEVLISKEQISDYFYSLEEISLPNRMEAVVTWLLHELRKSQKQEKDKDWVMEKVELLDKDEYLEAYHSSQQKDEENSSLEEEFLRKEVVKRHFAQIKKRVKRFDFVHVLVTYQEMFLNWETDQTPADWGKIRAHTAANLSQKFLTWEDATPYLYFKGRLLGDDSERSVRHLFIDEAQDYSAFQFAYIRHIFPYTRMTLLGDINQAIYAYATEDNPLIPATLEQNHEQITLTKSYRSTKQIVKFTKDFAPGEAVIESFERSGNKPKLIKLENKANRTDKVIAEIEELRNDGNETIAIICKTLKECDELYQKLQDKIVIRQITEQTYSFEKGLLILPIYLAKGIEFDAVIIPEVSAGHYAKESDRALFYTACTRAMHGLHMITSEEPCKFIKEAEPETFEVFHI</sequence>
<dbReference type="EMBL" id="FNKD01000003">
    <property type="protein sequence ID" value="SDQ94401.1"/>
    <property type="molecule type" value="Genomic_DNA"/>
</dbReference>
<name>A0A1H1F0F4_9BACI</name>
<evidence type="ECO:0000256" key="3">
    <source>
        <dbReference type="ARBA" id="ARBA00022806"/>
    </source>
</evidence>
<dbReference type="STRING" id="553311.SAMN05216231_3140"/>
<dbReference type="InterPro" id="IPR014016">
    <property type="entry name" value="UvrD-like_ATP-bd"/>
</dbReference>
<feature type="domain" description="UvrD-like helicase ATP-binding" evidence="10">
    <location>
        <begin position="234"/>
        <end position="624"/>
    </location>
</feature>
<dbReference type="GO" id="GO:0005524">
    <property type="term" value="F:ATP binding"/>
    <property type="evidence" value="ECO:0007669"/>
    <property type="project" value="UniProtKB-UniRule"/>
</dbReference>
<protein>
    <recommendedName>
        <fullName evidence="7">DNA 3'-5' helicase</fullName>
        <ecNumber evidence="7">5.6.2.4</ecNumber>
    </recommendedName>
</protein>
<keyword evidence="1 9" id="KW-0547">Nucleotide-binding</keyword>
<evidence type="ECO:0000256" key="2">
    <source>
        <dbReference type="ARBA" id="ARBA00022801"/>
    </source>
</evidence>
<dbReference type="Gene3D" id="3.40.50.300">
    <property type="entry name" value="P-loop containing nucleotide triphosphate hydrolases"/>
    <property type="match status" value="3"/>
</dbReference>
<gene>
    <name evidence="11" type="ORF">SAMN05216231_3140</name>
</gene>
<evidence type="ECO:0000313" key="11">
    <source>
        <dbReference type="EMBL" id="SDQ94401.1"/>
    </source>
</evidence>
<proteinExistence type="predicted"/>
<reference evidence="11 12" key="1">
    <citation type="submission" date="2016-10" db="EMBL/GenBank/DDBJ databases">
        <authorList>
            <person name="de Groot N.N."/>
        </authorList>
    </citation>
    <scope>NUCLEOTIDE SEQUENCE [LARGE SCALE GENOMIC DNA]</scope>
    <source>
        <strain evidence="11 12">CGMCC 1.10449</strain>
    </source>
</reference>
<dbReference type="AlphaFoldDB" id="A0A1H1F0F4"/>
<dbReference type="InterPro" id="IPR027785">
    <property type="entry name" value="UvrD-like_helicase_C"/>
</dbReference>
<evidence type="ECO:0000313" key="12">
    <source>
        <dbReference type="Proteomes" id="UP000199444"/>
    </source>
</evidence>
<dbReference type="Pfam" id="PF13361">
    <property type="entry name" value="UvrD_C"/>
    <property type="match status" value="1"/>
</dbReference>
<dbReference type="PANTHER" id="PTHR11070">
    <property type="entry name" value="UVRD / RECB / PCRA DNA HELICASE FAMILY MEMBER"/>
    <property type="match status" value="1"/>
</dbReference>
<dbReference type="SUPFAM" id="SSF52540">
    <property type="entry name" value="P-loop containing nucleoside triphosphate hydrolases"/>
    <property type="match status" value="1"/>
</dbReference>
<dbReference type="GO" id="GO:0000725">
    <property type="term" value="P:recombinational repair"/>
    <property type="evidence" value="ECO:0007669"/>
    <property type="project" value="TreeGrafter"/>
</dbReference>
<dbReference type="GO" id="GO:0043138">
    <property type="term" value="F:3'-5' DNA helicase activity"/>
    <property type="evidence" value="ECO:0007669"/>
    <property type="project" value="UniProtKB-EC"/>
</dbReference>
<dbReference type="PANTHER" id="PTHR11070:SF17">
    <property type="entry name" value="DNA HELICASE IV"/>
    <property type="match status" value="1"/>
</dbReference>
<dbReference type="InterPro" id="IPR027417">
    <property type="entry name" value="P-loop_NTPase"/>
</dbReference>
<accession>A0A1H1F0F4</accession>
<feature type="binding site" evidence="9">
    <location>
        <begin position="255"/>
        <end position="262"/>
    </location>
    <ligand>
        <name>ATP</name>
        <dbReference type="ChEBI" id="CHEBI:30616"/>
    </ligand>
</feature>
<dbReference type="Pfam" id="PF13538">
    <property type="entry name" value="UvrD_C_2"/>
    <property type="match status" value="1"/>
</dbReference>
<evidence type="ECO:0000256" key="8">
    <source>
        <dbReference type="ARBA" id="ARBA00048988"/>
    </source>
</evidence>
<keyword evidence="3 9" id="KW-0347">Helicase</keyword>
<dbReference type="GO" id="GO:0003677">
    <property type="term" value="F:DNA binding"/>
    <property type="evidence" value="ECO:0007669"/>
    <property type="project" value="InterPro"/>
</dbReference>
<dbReference type="GO" id="GO:0005829">
    <property type="term" value="C:cytosol"/>
    <property type="evidence" value="ECO:0007669"/>
    <property type="project" value="TreeGrafter"/>
</dbReference>
<evidence type="ECO:0000256" key="7">
    <source>
        <dbReference type="ARBA" id="ARBA00034808"/>
    </source>
</evidence>
<comment type="catalytic activity">
    <reaction evidence="8">
        <text>ATP + H2O = ADP + phosphate + H(+)</text>
        <dbReference type="Rhea" id="RHEA:13065"/>
        <dbReference type="ChEBI" id="CHEBI:15377"/>
        <dbReference type="ChEBI" id="CHEBI:15378"/>
        <dbReference type="ChEBI" id="CHEBI:30616"/>
        <dbReference type="ChEBI" id="CHEBI:43474"/>
        <dbReference type="ChEBI" id="CHEBI:456216"/>
        <dbReference type="EC" id="5.6.2.4"/>
    </reaction>
</comment>
<dbReference type="InterPro" id="IPR000212">
    <property type="entry name" value="DNA_helicase_UvrD/REP"/>
</dbReference>
<dbReference type="InterPro" id="IPR014017">
    <property type="entry name" value="DNA_helicase_UvrD-like_C"/>
</dbReference>
<dbReference type="InterPro" id="IPR048228">
    <property type="entry name" value="HelD_bacillota"/>
</dbReference>
<dbReference type="Pfam" id="PF00580">
    <property type="entry name" value="UvrD-helicase"/>
    <property type="match status" value="1"/>
</dbReference>